<comment type="caution">
    <text evidence="2">The sequence shown here is derived from an EMBL/GenBank/DDBJ whole genome shotgun (WGS) entry which is preliminary data.</text>
</comment>
<accession>V8PCM6</accession>
<evidence type="ECO:0000256" key="1">
    <source>
        <dbReference type="SAM" id="MobiDB-lite"/>
    </source>
</evidence>
<keyword evidence="3" id="KW-1185">Reference proteome</keyword>
<organism evidence="2 3">
    <name type="scientific">Ophiophagus hannah</name>
    <name type="common">King cobra</name>
    <name type="synonym">Naja hannah</name>
    <dbReference type="NCBI Taxonomy" id="8665"/>
    <lineage>
        <taxon>Eukaryota</taxon>
        <taxon>Metazoa</taxon>
        <taxon>Chordata</taxon>
        <taxon>Craniata</taxon>
        <taxon>Vertebrata</taxon>
        <taxon>Euteleostomi</taxon>
        <taxon>Lepidosauria</taxon>
        <taxon>Squamata</taxon>
        <taxon>Bifurcata</taxon>
        <taxon>Unidentata</taxon>
        <taxon>Episquamata</taxon>
        <taxon>Toxicofera</taxon>
        <taxon>Serpentes</taxon>
        <taxon>Colubroidea</taxon>
        <taxon>Elapidae</taxon>
        <taxon>Elapinae</taxon>
        <taxon>Ophiophagus</taxon>
    </lineage>
</organism>
<proteinExistence type="predicted"/>
<evidence type="ECO:0000313" key="2">
    <source>
        <dbReference type="EMBL" id="ETE71642.1"/>
    </source>
</evidence>
<name>V8PCM6_OPHHA</name>
<dbReference type="EMBL" id="AZIM01000337">
    <property type="protein sequence ID" value="ETE71642.1"/>
    <property type="molecule type" value="Genomic_DNA"/>
</dbReference>
<dbReference type="AlphaFoldDB" id="V8PCM6"/>
<dbReference type="OrthoDB" id="10070006at2759"/>
<gene>
    <name evidence="2" type="primary">foxn4</name>
    <name evidence="2" type="ORF">L345_02582</name>
</gene>
<dbReference type="Proteomes" id="UP000018936">
    <property type="component" value="Unassembled WGS sequence"/>
</dbReference>
<feature type="non-terminal residue" evidence="2">
    <location>
        <position position="192"/>
    </location>
</feature>
<feature type="compositionally biased region" description="Polar residues" evidence="1">
    <location>
        <begin position="124"/>
        <end position="134"/>
    </location>
</feature>
<reference evidence="2 3" key="1">
    <citation type="journal article" date="2013" name="Proc. Natl. Acad. Sci. U.S.A.">
        <title>The king cobra genome reveals dynamic gene evolution and adaptation in the snake venom system.</title>
        <authorList>
            <person name="Vonk F.J."/>
            <person name="Casewell N.R."/>
            <person name="Henkel C.V."/>
            <person name="Heimberg A.M."/>
            <person name="Jansen H.J."/>
            <person name="McCleary R.J."/>
            <person name="Kerkkamp H.M."/>
            <person name="Vos R.A."/>
            <person name="Guerreiro I."/>
            <person name="Calvete J.J."/>
            <person name="Wuster W."/>
            <person name="Woods A.E."/>
            <person name="Logan J.M."/>
            <person name="Harrison R.A."/>
            <person name="Castoe T.A."/>
            <person name="de Koning A.P."/>
            <person name="Pollock D.D."/>
            <person name="Yandell M."/>
            <person name="Calderon D."/>
            <person name="Renjifo C."/>
            <person name="Currier R.B."/>
            <person name="Salgado D."/>
            <person name="Pla D."/>
            <person name="Sanz L."/>
            <person name="Hyder A.S."/>
            <person name="Ribeiro J.M."/>
            <person name="Arntzen J.W."/>
            <person name="van den Thillart G.E."/>
            <person name="Boetzer M."/>
            <person name="Pirovano W."/>
            <person name="Dirks R.P."/>
            <person name="Spaink H.P."/>
            <person name="Duboule D."/>
            <person name="McGlinn E."/>
            <person name="Kini R.M."/>
            <person name="Richardson M.K."/>
        </authorList>
    </citation>
    <scope>NUCLEOTIDE SEQUENCE</scope>
    <source>
        <tissue evidence="2">Blood</tissue>
    </source>
</reference>
<feature type="region of interest" description="Disordered" evidence="1">
    <location>
        <begin position="124"/>
        <end position="147"/>
    </location>
</feature>
<protein>
    <submittedName>
        <fullName evidence="2">Forkhead box protein N4</fullName>
    </submittedName>
</protein>
<evidence type="ECO:0000313" key="3">
    <source>
        <dbReference type="Proteomes" id="UP000018936"/>
    </source>
</evidence>
<sequence>LLGSDPSHLSEDDFPGDLQSLSWLTSVDVPRLQQMTSERMDFGLASQNVVLQQTGAIHTSGPARAIQASVSPNILGLNTISPHESNISQYLVGGQPSPSLQPQLSPLFPPPSCHTQQIFTITHSTQQSQLQTGQVDPPPAPATRGKTPPCPFSLEETKIMCGDSQAPCRWLPWWGDVLRCSKQRLQGGVTSH</sequence>
<feature type="non-terminal residue" evidence="2">
    <location>
        <position position="1"/>
    </location>
</feature>